<evidence type="ECO:0000313" key="3">
    <source>
        <dbReference type="Proteomes" id="UP000275078"/>
    </source>
</evidence>
<organism evidence="2 3">
    <name type="scientific">Ascobolus immersus RN42</name>
    <dbReference type="NCBI Taxonomy" id="1160509"/>
    <lineage>
        <taxon>Eukaryota</taxon>
        <taxon>Fungi</taxon>
        <taxon>Dikarya</taxon>
        <taxon>Ascomycota</taxon>
        <taxon>Pezizomycotina</taxon>
        <taxon>Pezizomycetes</taxon>
        <taxon>Pezizales</taxon>
        <taxon>Ascobolaceae</taxon>
        <taxon>Ascobolus</taxon>
    </lineage>
</organism>
<dbReference type="Proteomes" id="UP000275078">
    <property type="component" value="Unassembled WGS sequence"/>
</dbReference>
<feature type="region of interest" description="Disordered" evidence="1">
    <location>
        <begin position="380"/>
        <end position="447"/>
    </location>
</feature>
<feature type="compositionally biased region" description="Polar residues" evidence="1">
    <location>
        <begin position="93"/>
        <end position="103"/>
    </location>
</feature>
<keyword evidence="3" id="KW-1185">Reference proteome</keyword>
<feature type="region of interest" description="Disordered" evidence="1">
    <location>
        <begin position="319"/>
        <end position="351"/>
    </location>
</feature>
<proteinExistence type="predicted"/>
<name>A0A3N4I2R2_ASCIM</name>
<sequence length="664" mass="72250">MSINTDSMGSAVVRPVPSLKGNRLFASDKPGARLLEEMVMNRRDSRELSGIDKPTAAATTDRCGRAPVAGFSIEDNDREHLVDMDEGPAAASQEGSSTATTPGQAAHKQPSRYSSSPINRHAFLSPTHDGSASGHIVGVSAATLNLVALEPVGPNKTQRQKAPASSTMSSSCVPNLDIREQSQQEHGPSDTGSLALNSAHTGSFSLADQACSMMTAPTSPPDMRLPPLQHTRRMDAPDADAPSTKRRKTENSASEYKEHDYLKVDEVNVPNMEYTFRKTGPHASSAGVASVQIGSASTVNGSHGPRVLLAQTGIPDDNMLPAMPGDTSHAPVTHGQAHTVGSQQPSHLSDFYEFPSSDSFVSSQASDYSVDPLYLQHTPEGATGVYPSSSPPVSTTGSLSHVPDDGEIVMFDGDSDTDATYGSSEVSSNHSEASDNEIESGVDWDGETPETLYSTYDDYVEAIDRARLAIEEKCQGKYTHSGRAWFVYNPIPGAVGNLVPVLPRLHAEVDITWRLDDNGNFRVFCESEMDVAFPDEGRMREVYATHGMLLGSRYTHRSLIALCSTKNHYIRGRIVSADQNMVNIFRVEWTAAGSSFASWEVLVKYGRASKRQTAHVYNCRYNHGCQNVVAVSWWYSRVYRYSWAGSLYDLVGTYWSTVWPWHTI</sequence>
<evidence type="ECO:0000313" key="2">
    <source>
        <dbReference type="EMBL" id="RPA79686.1"/>
    </source>
</evidence>
<accession>A0A3N4I2R2</accession>
<reference evidence="2 3" key="1">
    <citation type="journal article" date="2018" name="Nat. Ecol. Evol.">
        <title>Pezizomycetes genomes reveal the molecular basis of ectomycorrhizal truffle lifestyle.</title>
        <authorList>
            <person name="Murat C."/>
            <person name="Payen T."/>
            <person name="Noel B."/>
            <person name="Kuo A."/>
            <person name="Morin E."/>
            <person name="Chen J."/>
            <person name="Kohler A."/>
            <person name="Krizsan K."/>
            <person name="Balestrini R."/>
            <person name="Da Silva C."/>
            <person name="Montanini B."/>
            <person name="Hainaut M."/>
            <person name="Levati E."/>
            <person name="Barry K.W."/>
            <person name="Belfiori B."/>
            <person name="Cichocki N."/>
            <person name="Clum A."/>
            <person name="Dockter R.B."/>
            <person name="Fauchery L."/>
            <person name="Guy J."/>
            <person name="Iotti M."/>
            <person name="Le Tacon F."/>
            <person name="Lindquist E.A."/>
            <person name="Lipzen A."/>
            <person name="Malagnac F."/>
            <person name="Mello A."/>
            <person name="Molinier V."/>
            <person name="Miyauchi S."/>
            <person name="Poulain J."/>
            <person name="Riccioni C."/>
            <person name="Rubini A."/>
            <person name="Sitrit Y."/>
            <person name="Splivallo R."/>
            <person name="Traeger S."/>
            <person name="Wang M."/>
            <person name="Zifcakova L."/>
            <person name="Wipf D."/>
            <person name="Zambonelli A."/>
            <person name="Paolocci F."/>
            <person name="Nowrousian M."/>
            <person name="Ottonello S."/>
            <person name="Baldrian P."/>
            <person name="Spatafora J.W."/>
            <person name="Henrissat B."/>
            <person name="Nagy L.G."/>
            <person name="Aury J.M."/>
            <person name="Wincker P."/>
            <person name="Grigoriev I.V."/>
            <person name="Bonfante P."/>
            <person name="Martin F.M."/>
        </authorList>
    </citation>
    <scope>NUCLEOTIDE SEQUENCE [LARGE SCALE GENOMIC DNA]</scope>
    <source>
        <strain evidence="2 3">RN42</strain>
    </source>
</reference>
<protein>
    <submittedName>
        <fullName evidence="2">Uncharacterized protein</fullName>
    </submittedName>
</protein>
<gene>
    <name evidence="2" type="ORF">BJ508DRAFT_308165</name>
</gene>
<feature type="compositionally biased region" description="Acidic residues" evidence="1">
    <location>
        <begin position="434"/>
        <end position="447"/>
    </location>
</feature>
<feature type="region of interest" description="Disordered" evidence="1">
    <location>
        <begin position="213"/>
        <end position="254"/>
    </location>
</feature>
<dbReference type="AlphaFoldDB" id="A0A3N4I2R2"/>
<feature type="compositionally biased region" description="Low complexity" evidence="1">
    <location>
        <begin position="383"/>
        <end position="400"/>
    </location>
</feature>
<dbReference type="EMBL" id="ML119696">
    <property type="protein sequence ID" value="RPA79686.1"/>
    <property type="molecule type" value="Genomic_DNA"/>
</dbReference>
<evidence type="ECO:0000256" key="1">
    <source>
        <dbReference type="SAM" id="MobiDB-lite"/>
    </source>
</evidence>
<feature type="region of interest" description="Disordered" evidence="1">
    <location>
        <begin position="86"/>
        <end position="129"/>
    </location>
</feature>